<name>A0A0J1GMQ4_9GAMM</name>
<evidence type="ECO:0000313" key="2">
    <source>
        <dbReference type="Proteomes" id="UP000036426"/>
    </source>
</evidence>
<gene>
    <name evidence="1" type="ORF">ABT58_09525</name>
</gene>
<dbReference type="PATRIC" id="fig|754436.4.peg.2018"/>
<dbReference type="EMBL" id="LDOV01000017">
    <property type="protein sequence ID" value="KLV01040.1"/>
    <property type="molecule type" value="Genomic_DNA"/>
</dbReference>
<sequence length="93" mass="10961">MKMQFVDHNVMFYKVMSAESGTLIASSLKRNAFYVSGWDTLTKSVVELFERDLEGSFKRTGLFYNLAQLSLSSEHYYPLKVTVNKREYKRRYI</sequence>
<protein>
    <submittedName>
        <fullName evidence="1">Uncharacterized protein</fullName>
    </submittedName>
</protein>
<accession>A0A0J1GMQ4</accession>
<keyword evidence="2" id="KW-1185">Reference proteome</keyword>
<proteinExistence type="predicted"/>
<organism evidence="1 2">
    <name type="scientific">Photobacterium aphoticum</name>
    <dbReference type="NCBI Taxonomy" id="754436"/>
    <lineage>
        <taxon>Bacteria</taxon>
        <taxon>Pseudomonadati</taxon>
        <taxon>Pseudomonadota</taxon>
        <taxon>Gammaproteobacteria</taxon>
        <taxon>Vibrionales</taxon>
        <taxon>Vibrionaceae</taxon>
        <taxon>Photobacterium</taxon>
    </lineage>
</organism>
<dbReference type="Proteomes" id="UP000036426">
    <property type="component" value="Unassembled WGS sequence"/>
</dbReference>
<comment type="caution">
    <text evidence="1">The sequence shown here is derived from an EMBL/GenBank/DDBJ whole genome shotgun (WGS) entry which is preliminary data.</text>
</comment>
<dbReference type="AlphaFoldDB" id="A0A0J1GMQ4"/>
<evidence type="ECO:0000313" key="1">
    <source>
        <dbReference type="EMBL" id="KLV01040.1"/>
    </source>
</evidence>
<reference evidence="1 2" key="1">
    <citation type="submission" date="2015-05" db="EMBL/GenBank/DDBJ databases">
        <title>Photobacterium galathea sp. nov.</title>
        <authorList>
            <person name="Machado H."/>
            <person name="Gram L."/>
        </authorList>
    </citation>
    <scope>NUCLEOTIDE SEQUENCE [LARGE SCALE GENOMIC DNA]</scope>
    <source>
        <strain evidence="1 2">DSM 25995</strain>
    </source>
</reference>